<dbReference type="Proteomes" id="UP001054945">
    <property type="component" value="Unassembled WGS sequence"/>
</dbReference>
<dbReference type="EMBL" id="BPLR01004662">
    <property type="protein sequence ID" value="GIX96553.1"/>
    <property type="molecule type" value="Genomic_DNA"/>
</dbReference>
<proteinExistence type="predicted"/>
<dbReference type="AlphaFoldDB" id="A0AAV4PHS5"/>
<reference evidence="1 2" key="1">
    <citation type="submission" date="2021-06" db="EMBL/GenBank/DDBJ databases">
        <title>Caerostris extrusa draft genome.</title>
        <authorList>
            <person name="Kono N."/>
            <person name="Arakawa K."/>
        </authorList>
    </citation>
    <scope>NUCLEOTIDE SEQUENCE [LARGE SCALE GENOMIC DNA]</scope>
</reference>
<name>A0AAV4PHS5_CAEEX</name>
<protein>
    <submittedName>
        <fullName evidence="1">Uncharacterized protein</fullName>
    </submittedName>
</protein>
<evidence type="ECO:0000313" key="2">
    <source>
        <dbReference type="Proteomes" id="UP001054945"/>
    </source>
</evidence>
<accession>A0AAV4PHS5</accession>
<sequence length="95" mass="10427">MFGTFVSSTKESVGPTWENLGLMDLNIWGNLYPTQHLTPSVLANSQGENVEGSDRRQVLLQGVTVLELFLSLSLRPFLNPGVAKLVLRKNAAKTN</sequence>
<comment type="caution">
    <text evidence="1">The sequence shown here is derived from an EMBL/GenBank/DDBJ whole genome shotgun (WGS) entry which is preliminary data.</text>
</comment>
<keyword evidence="2" id="KW-1185">Reference proteome</keyword>
<evidence type="ECO:0000313" key="1">
    <source>
        <dbReference type="EMBL" id="GIX96553.1"/>
    </source>
</evidence>
<gene>
    <name evidence="1" type="ORF">CEXT_34211</name>
</gene>
<organism evidence="1 2">
    <name type="scientific">Caerostris extrusa</name>
    <name type="common">Bark spider</name>
    <name type="synonym">Caerostris bankana</name>
    <dbReference type="NCBI Taxonomy" id="172846"/>
    <lineage>
        <taxon>Eukaryota</taxon>
        <taxon>Metazoa</taxon>
        <taxon>Ecdysozoa</taxon>
        <taxon>Arthropoda</taxon>
        <taxon>Chelicerata</taxon>
        <taxon>Arachnida</taxon>
        <taxon>Araneae</taxon>
        <taxon>Araneomorphae</taxon>
        <taxon>Entelegynae</taxon>
        <taxon>Araneoidea</taxon>
        <taxon>Araneidae</taxon>
        <taxon>Caerostris</taxon>
    </lineage>
</organism>